<gene>
    <name evidence="1" type="ORF">GCM10008938_05510</name>
</gene>
<dbReference type="Proteomes" id="UP000632222">
    <property type="component" value="Unassembled WGS sequence"/>
</dbReference>
<evidence type="ECO:0000313" key="2">
    <source>
        <dbReference type="Proteomes" id="UP000632222"/>
    </source>
</evidence>
<accession>A0ABQ2CVW1</accession>
<name>A0ABQ2CVW1_9DEIO</name>
<dbReference type="EMBL" id="BMOD01000001">
    <property type="protein sequence ID" value="GGJ22131.1"/>
    <property type="molecule type" value="Genomic_DNA"/>
</dbReference>
<proteinExistence type="predicted"/>
<comment type="caution">
    <text evidence="1">The sequence shown here is derived from an EMBL/GenBank/DDBJ whole genome shotgun (WGS) entry which is preliminary data.</text>
</comment>
<organism evidence="1 2">
    <name type="scientific">Deinococcus roseus</name>
    <dbReference type="NCBI Taxonomy" id="392414"/>
    <lineage>
        <taxon>Bacteria</taxon>
        <taxon>Thermotogati</taxon>
        <taxon>Deinococcota</taxon>
        <taxon>Deinococci</taxon>
        <taxon>Deinococcales</taxon>
        <taxon>Deinococcaceae</taxon>
        <taxon>Deinococcus</taxon>
    </lineage>
</organism>
<reference evidence="2" key="1">
    <citation type="journal article" date="2019" name="Int. J. Syst. Evol. Microbiol.">
        <title>The Global Catalogue of Microorganisms (GCM) 10K type strain sequencing project: providing services to taxonomists for standard genome sequencing and annotation.</title>
        <authorList>
            <consortium name="The Broad Institute Genomics Platform"/>
            <consortium name="The Broad Institute Genome Sequencing Center for Infectious Disease"/>
            <person name="Wu L."/>
            <person name="Ma J."/>
        </authorList>
    </citation>
    <scope>NUCLEOTIDE SEQUENCE [LARGE SCALE GENOMIC DNA]</scope>
    <source>
        <strain evidence="2">JCM 14370</strain>
    </source>
</reference>
<sequence>MICQDSMAGLTVNSGFQRPWKFRKVLELRFASGILTGSRNVSEEMEVIRNEYAAGGNPTGKYVSGLEISAWVEAMRSLEYDPVTLSNKSKWP</sequence>
<evidence type="ECO:0000313" key="1">
    <source>
        <dbReference type="EMBL" id="GGJ22131.1"/>
    </source>
</evidence>
<protein>
    <submittedName>
        <fullName evidence="1">Uncharacterized protein</fullName>
    </submittedName>
</protein>
<keyword evidence="2" id="KW-1185">Reference proteome</keyword>